<dbReference type="EMBL" id="JBJKFK010004200">
    <property type="protein sequence ID" value="KAL3309186.1"/>
    <property type="molecule type" value="Genomic_DNA"/>
</dbReference>
<protein>
    <submittedName>
        <fullName evidence="1">Uncharacterized protein</fullName>
    </submittedName>
</protein>
<gene>
    <name evidence="1" type="ORF">Ciccas_012268</name>
</gene>
<dbReference type="PANTHER" id="PTHR15678:SF6">
    <property type="entry name" value="BRIDGE-LIKE LIPID TRANSFER PROTEIN FAMILY MEMBER 2"/>
    <property type="match status" value="1"/>
</dbReference>
<proteinExistence type="predicted"/>
<dbReference type="Pfam" id="PF10344">
    <property type="entry name" value="Hobbit"/>
    <property type="match status" value="1"/>
</dbReference>
<name>A0ABD2PTT9_9PLAT</name>
<comment type="caution">
    <text evidence="1">The sequence shown here is derived from an EMBL/GenBank/DDBJ whole genome shotgun (WGS) entry which is preliminary data.</text>
</comment>
<accession>A0ABD2PTT9</accession>
<sequence>LSKLNSRIDAIENLLKGRKKKKSNLEYPINELEIGGITEGANTFTLLHRSLNVCTNSPQYHMIVQLFNDLLLYVEPQRRARSDRNRLQLSLMSQMEVKSAILKHQEALRLLVSRQKSHEHQLWDCLSEYHSFKSQQRQNCYNHSPNSSPRSNFANTIAANASNSMLKKALLVLLSKIYYPNE</sequence>
<organism evidence="1 2">
    <name type="scientific">Cichlidogyrus casuarinus</name>
    <dbReference type="NCBI Taxonomy" id="1844966"/>
    <lineage>
        <taxon>Eukaryota</taxon>
        <taxon>Metazoa</taxon>
        <taxon>Spiralia</taxon>
        <taxon>Lophotrochozoa</taxon>
        <taxon>Platyhelminthes</taxon>
        <taxon>Monogenea</taxon>
        <taxon>Monopisthocotylea</taxon>
        <taxon>Dactylogyridea</taxon>
        <taxon>Ancyrocephalidae</taxon>
        <taxon>Cichlidogyrus</taxon>
    </lineage>
</organism>
<keyword evidence="2" id="KW-1185">Reference proteome</keyword>
<feature type="non-terminal residue" evidence="1">
    <location>
        <position position="1"/>
    </location>
</feature>
<dbReference type="PANTHER" id="PTHR15678">
    <property type="entry name" value="ANTIGEN MLAA-22-RELATED"/>
    <property type="match status" value="1"/>
</dbReference>
<reference evidence="1 2" key="1">
    <citation type="submission" date="2024-11" db="EMBL/GenBank/DDBJ databases">
        <title>Adaptive evolution of stress response genes in parasites aligns with host niche diversity.</title>
        <authorList>
            <person name="Hahn C."/>
            <person name="Resl P."/>
        </authorList>
    </citation>
    <scope>NUCLEOTIDE SEQUENCE [LARGE SCALE GENOMIC DNA]</scope>
    <source>
        <strain evidence="1">EGGRZ-B1_66</strain>
        <tissue evidence="1">Body</tissue>
    </source>
</reference>
<evidence type="ECO:0000313" key="2">
    <source>
        <dbReference type="Proteomes" id="UP001626550"/>
    </source>
</evidence>
<dbReference type="AlphaFoldDB" id="A0ABD2PTT9"/>
<evidence type="ECO:0000313" key="1">
    <source>
        <dbReference type="EMBL" id="KAL3309186.1"/>
    </source>
</evidence>
<dbReference type="InterPro" id="IPR045167">
    <property type="entry name" value="Hobbit"/>
</dbReference>
<dbReference type="Proteomes" id="UP001626550">
    <property type="component" value="Unassembled WGS sequence"/>
</dbReference>